<dbReference type="Pfam" id="PF07303">
    <property type="entry name" value="Occludin_ELL"/>
    <property type="match status" value="1"/>
</dbReference>
<dbReference type="Proteomes" id="UP001266305">
    <property type="component" value="Unassembled WGS sequence"/>
</dbReference>
<evidence type="ECO:0000256" key="1">
    <source>
        <dbReference type="ARBA" id="ARBA00009171"/>
    </source>
</evidence>
<accession>A0ABQ9TS91</accession>
<evidence type="ECO:0000259" key="4">
    <source>
        <dbReference type="PROSITE" id="PS51980"/>
    </source>
</evidence>
<feature type="compositionally biased region" description="Low complexity" evidence="3">
    <location>
        <begin position="101"/>
        <end position="116"/>
    </location>
</feature>
<gene>
    <name evidence="5" type="primary">OCEL1_2</name>
    <name evidence="5" type="ORF">P7K49_033548</name>
</gene>
<feature type="region of interest" description="Disordered" evidence="3">
    <location>
        <begin position="47"/>
        <end position="151"/>
    </location>
</feature>
<evidence type="ECO:0000256" key="3">
    <source>
        <dbReference type="SAM" id="MobiDB-lite"/>
    </source>
</evidence>
<dbReference type="PANTHER" id="PTHR23288">
    <property type="entry name" value="OCCLUDIN AND RNA POLYMERASE II ELONGATION FACTOR ELL"/>
    <property type="match status" value="1"/>
</dbReference>
<dbReference type="InterPro" id="IPR031176">
    <property type="entry name" value="ELL/occludin"/>
</dbReference>
<organism evidence="5 6">
    <name type="scientific">Saguinus oedipus</name>
    <name type="common">Cotton-top tamarin</name>
    <name type="synonym">Oedipomidas oedipus</name>
    <dbReference type="NCBI Taxonomy" id="9490"/>
    <lineage>
        <taxon>Eukaryota</taxon>
        <taxon>Metazoa</taxon>
        <taxon>Chordata</taxon>
        <taxon>Craniata</taxon>
        <taxon>Vertebrata</taxon>
        <taxon>Euteleostomi</taxon>
        <taxon>Mammalia</taxon>
        <taxon>Eutheria</taxon>
        <taxon>Euarchontoglires</taxon>
        <taxon>Primates</taxon>
        <taxon>Haplorrhini</taxon>
        <taxon>Platyrrhini</taxon>
        <taxon>Cebidae</taxon>
        <taxon>Callitrichinae</taxon>
        <taxon>Saguinus</taxon>
    </lineage>
</organism>
<dbReference type="PANTHER" id="PTHR23288:SF15">
    <property type="entry name" value="OCCLUDIN_ELL DOMAIN-CONTAINING PROTEIN 1"/>
    <property type="match status" value="1"/>
</dbReference>
<evidence type="ECO:0000313" key="6">
    <source>
        <dbReference type="Proteomes" id="UP001266305"/>
    </source>
</evidence>
<keyword evidence="6" id="KW-1185">Reference proteome</keyword>
<evidence type="ECO:0000256" key="2">
    <source>
        <dbReference type="PROSITE-ProRule" id="PRU01324"/>
    </source>
</evidence>
<dbReference type="PROSITE" id="PS51980">
    <property type="entry name" value="OCEL"/>
    <property type="match status" value="1"/>
</dbReference>
<protein>
    <submittedName>
        <fullName evidence="5">Occludin/ELL domain-containing protein 1</fullName>
    </submittedName>
</protein>
<dbReference type="EMBL" id="JASSZA010000019">
    <property type="protein sequence ID" value="KAK2087641.1"/>
    <property type="molecule type" value="Genomic_DNA"/>
</dbReference>
<comment type="similarity">
    <text evidence="1 2">Belongs to the ELL/occludin family.</text>
</comment>
<name>A0ABQ9TS91_SAGOE</name>
<dbReference type="InterPro" id="IPR010844">
    <property type="entry name" value="Occludin_ELL"/>
</dbReference>
<comment type="caution">
    <text evidence="5">The sequence shown here is derived from an EMBL/GenBank/DDBJ whole genome shotgun (WGS) entry which is preliminary data.</text>
</comment>
<feature type="compositionally biased region" description="Pro residues" evidence="3">
    <location>
        <begin position="135"/>
        <end position="144"/>
    </location>
</feature>
<dbReference type="Gene3D" id="6.10.140.340">
    <property type="match status" value="1"/>
</dbReference>
<evidence type="ECO:0000313" key="5">
    <source>
        <dbReference type="EMBL" id="KAK2087641.1"/>
    </source>
</evidence>
<feature type="compositionally biased region" description="Basic and acidic residues" evidence="3">
    <location>
        <begin position="80"/>
        <end position="89"/>
    </location>
</feature>
<feature type="domain" description="OCEL" evidence="4">
    <location>
        <begin position="186"/>
        <end position="296"/>
    </location>
</feature>
<proteinExistence type="inferred from homology"/>
<sequence length="303" mass="33116">MQSGAGSGSGYGPIACVYAKTIDGVRVGSSRTRLPTPRVSVRAARCVLSTCPPAGRPQTTPAARGPRRPPQDPPISPETTELRLPETDAHPGAPQDSRLSGAPAAEPPAWARAPGEPDQDGLQGLTPRGLKTSVPRPPCQPQPGPHKARPKTIVFEDELLSQALLGAKKPVGAIPKGHVPRPHPVPDYELKYRPVSSARERSRYVAVFQDQYGEYLELQREVGCAQAKLRQLEARLSSLPPPQSQKEAQVAARVWREFEKKQTDPGFLDKQARCHYLKGKLRHLKTQIQKFDDRGDSEGSVYF</sequence>
<dbReference type="SUPFAM" id="SSF144292">
    <property type="entry name" value="occludin/ELL-like"/>
    <property type="match status" value="1"/>
</dbReference>
<reference evidence="5 6" key="1">
    <citation type="submission" date="2023-05" db="EMBL/GenBank/DDBJ databases">
        <title>B98-5 Cell Line De Novo Hybrid Assembly: An Optical Mapping Approach.</title>
        <authorList>
            <person name="Kananen K."/>
            <person name="Auerbach J.A."/>
            <person name="Kautto E."/>
            <person name="Blachly J.S."/>
        </authorList>
    </citation>
    <scope>NUCLEOTIDE SEQUENCE [LARGE SCALE GENOMIC DNA]</scope>
    <source>
        <strain evidence="5">B95-8</strain>
        <tissue evidence="5">Cell line</tissue>
    </source>
</reference>